<gene>
    <name evidence="1" type="ORF">LCGC14_3115380</name>
</gene>
<sequence>MQEVWLEWSIMIVENDVRRVAEAIDKNISPKQIQRILAMYPEEQKQDPSGDWYLVVEHCIYQVLDC</sequence>
<protein>
    <submittedName>
        <fullName evidence="1">Uncharacterized protein</fullName>
    </submittedName>
</protein>
<comment type="caution">
    <text evidence="1">The sequence shown here is derived from an EMBL/GenBank/DDBJ whole genome shotgun (WGS) entry which is preliminary data.</text>
</comment>
<reference evidence="1" key="1">
    <citation type="journal article" date="2015" name="Nature">
        <title>Complex archaea that bridge the gap between prokaryotes and eukaryotes.</title>
        <authorList>
            <person name="Spang A."/>
            <person name="Saw J.H."/>
            <person name="Jorgensen S.L."/>
            <person name="Zaremba-Niedzwiedzka K."/>
            <person name="Martijn J."/>
            <person name="Lind A.E."/>
            <person name="van Eijk R."/>
            <person name="Schleper C."/>
            <person name="Guy L."/>
            <person name="Ettema T.J."/>
        </authorList>
    </citation>
    <scope>NUCLEOTIDE SEQUENCE</scope>
</reference>
<name>A0A0F8W3X0_9ZZZZ</name>
<organism evidence="1">
    <name type="scientific">marine sediment metagenome</name>
    <dbReference type="NCBI Taxonomy" id="412755"/>
    <lineage>
        <taxon>unclassified sequences</taxon>
        <taxon>metagenomes</taxon>
        <taxon>ecological metagenomes</taxon>
    </lineage>
</organism>
<dbReference type="EMBL" id="LAZR01067528">
    <property type="protein sequence ID" value="KKK51397.1"/>
    <property type="molecule type" value="Genomic_DNA"/>
</dbReference>
<proteinExistence type="predicted"/>
<dbReference type="AlphaFoldDB" id="A0A0F8W3X0"/>
<accession>A0A0F8W3X0</accession>
<evidence type="ECO:0000313" key="1">
    <source>
        <dbReference type="EMBL" id="KKK51397.1"/>
    </source>
</evidence>